<accession>A0AAW8HIZ3</accession>
<dbReference type="GO" id="GO:0016829">
    <property type="term" value="F:lyase activity"/>
    <property type="evidence" value="ECO:0007669"/>
    <property type="project" value="UniProtKB-KW"/>
</dbReference>
<organism evidence="2 3">
    <name type="scientific">Pluralibacter gergoviae</name>
    <name type="common">Enterobacter gergoviae</name>
    <dbReference type="NCBI Taxonomy" id="61647"/>
    <lineage>
        <taxon>Bacteria</taxon>
        <taxon>Pseudomonadati</taxon>
        <taxon>Pseudomonadota</taxon>
        <taxon>Gammaproteobacteria</taxon>
        <taxon>Enterobacterales</taxon>
        <taxon>Enterobacteriaceae</taxon>
        <taxon>Pluralibacter</taxon>
    </lineage>
</organism>
<dbReference type="EC" id="4.2.1.-" evidence="2"/>
<evidence type="ECO:0000313" key="3">
    <source>
        <dbReference type="Proteomes" id="UP001236270"/>
    </source>
</evidence>
<dbReference type="Proteomes" id="UP001236270">
    <property type="component" value="Unassembled WGS sequence"/>
</dbReference>
<evidence type="ECO:0000259" key="1">
    <source>
        <dbReference type="Pfam" id="PF01965"/>
    </source>
</evidence>
<dbReference type="Gene3D" id="3.40.50.880">
    <property type="match status" value="1"/>
</dbReference>
<dbReference type="InterPro" id="IPR052158">
    <property type="entry name" value="INH-QAR"/>
</dbReference>
<dbReference type="EMBL" id="JAVDNV010000003">
    <property type="protein sequence ID" value="MDQ2308615.1"/>
    <property type="molecule type" value="Genomic_DNA"/>
</dbReference>
<gene>
    <name evidence="2" type="ORF">RBJ30_05830</name>
</gene>
<dbReference type="Pfam" id="PF01965">
    <property type="entry name" value="DJ-1_PfpI"/>
    <property type="match status" value="1"/>
</dbReference>
<comment type="caution">
    <text evidence="2">The sequence shown here is derived from an EMBL/GenBank/DDBJ whole genome shotgun (WGS) entry which is preliminary data.</text>
</comment>
<dbReference type="GeneID" id="61382674"/>
<dbReference type="InterPro" id="IPR029062">
    <property type="entry name" value="Class_I_gatase-like"/>
</dbReference>
<dbReference type="RefSeq" id="WP_048253637.1">
    <property type="nucleotide sequence ID" value="NZ_CBCSIS010000009.1"/>
</dbReference>
<dbReference type="CDD" id="cd03139">
    <property type="entry name" value="GATase1_PfpI_2"/>
    <property type="match status" value="1"/>
</dbReference>
<protein>
    <submittedName>
        <fullName evidence="2">DJ-1/PfpI family protein</fullName>
        <ecNumber evidence="2">4.2.1.-</ecNumber>
    </submittedName>
</protein>
<dbReference type="PANTHER" id="PTHR43130:SF15">
    <property type="entry name" value="THIJ_PFPI FAMILY PROTEIN (AFU_ORTHOLOGUE AFUA_5G14240)"/>
    <property type="match status" value="1"/>
</dbReference>
<dbReference type="SUPFAM" id="SSF52317">
    <property type="entry name" value="Class I glutamine amidotransferase-like"/>
    <property type="match status" value="1"/>
</dbReference>
<dbReference type="InterPro" id="IPR002818">
    <property type="entry name" value="DJ-1/PfpI"/>
</dbReference>
<evidence type="ECO:0000313" key="2">
    <source>
        <dbReference type="EMBL" id="MDQ2308615.1"/>
    </source>
</evidence>
<reference evidence="2" key="1">
    <citation type="submission" date="2023-08" db="EMBL/GenBank/DDBJ databases">
        <title>WGS of pathogenic bacterial species, Los Angeles County Public Health Laboratories.</title>
        <authorList>
            <person name="Garrigues J.M."/>
            <person name="Green N.M."/>
        </authorList>
    </citation>
    <scope>NUCLEOTIDE SEQUENCE</scope>
    <source>
        <strain evidence="2">LACPHL-BACT-2023-00068</strain>
    </source>
</reference>
<feature type="domain" description="DJ-1/PfpI" evidence="1">
    <location>
        <begin position="8"/>
        <end position="164"/>
    </location>
</feature>
<name>A0AAW8HIZ3_PLUGE</name>
<proteinExistence type="predicted"/>
<dbReference type="AlphaFoldDB" id="A0AAW8HIZ3"/>
<dbReference type="PANTHER" id="PTHR43130">
    <property type="entry name" value="ARAC-FAMILY TRANSCRIPTIONAL REGULATOR"/>
    <property type="match status" value="1"/>
</dbReference>
<keyword evidence="2" id="KW-0456">Lyase</keyword>
<sequence>MHFSTLNIVLFDGFETLDAMGPAEVFGSLPSCRLRFISREGGPVVSTQGVIVQTGIAAPGGEALLIPGGQGTRTRVDDEEYLHWLYGLANASNVCMTVCTGSALLAKTGLLDGVRATTNKRAYGWVTSLRQQVRWQPRARWVHDGKFWTSSGVSAGMDMALGAVAENDGVAQAEALAGKMEYCWNRNPDEDPFARG</sequence>